<dbReference type="PANTHER" id="PTHR31157:SF1">
    <property type="entry name" value="SCP DOMAIN-CONTAINING PROTEIN"/>
    <property type="match status" value="1"/>
</dbReference>
<dbReference type="AlphaFoldDB" id="H6L589"/>
<feature type="domain" description="SCP" evidence="1">
    <location>
        <begin position="47"/>
        <end position="174"/>
    </location>
</feature>
<evidence type="ECO:0000259" key="1">
    <source>
        <dbReference type="Pfam" id="PF00188"/>
    </source>
</evidence>
<dbReference type="HOGENOM" id="CLU_048111_3_4_10"/>
<name>H6L589_SAPGL</name>
<keyword evidence="3" id="KW-1185">Reference proteome</keyword>
<dbReference type="Pfam" id="PF00188">
    <property type="entry name" value="CAP"/>
    <property type="match status" value="1"/>
</dbReference>
<sequence>MQFQIFFILLTLLSMAALRLEAQSFKGLPQGNERIASSNKSEEQKLLELVNELRQTRGLAALSWSKELSWAARYHAKDMIIDGYFEHGLYDRKGRKLKKVADTFEKIKPFCQRELFPMSENIAVGTATAAAVFELWYNSPGHLKNMLDPDARFMGAGFVADEDSEWGYYWAQIFGQ</sequence>
<dbReference type="KEGG" id="sgn:SGRA_1268"/>
<dbReference type="OrthoDB" id="982527at2"/>
<dbReference type="InterPro" id="IPR014044">
    <property type="entry name" value="CAP_dom"/>
</dbReference>
<protein>
    <submittedName>
        <fullName evidence="2">SCP-like extracellular</fullName>
    </submittedName>
</protein>
<dbReference type="STRING" id="984262.SGRA_1268"/>
<dbReference type="EMBL" id="CP002831">
    <property type="protein sequence ID" value="AFC24003.1"/>
    <property type="molecule type" value="Genomic_DNA"/>
</dbReference>
<dbReference type="PANTHER" id="PTHR31157">
    <property type="entry name" value="SCP DOMAIN-CONTAINING PROTEIN"/>
    <property type="match status" value="1"/>
</dbReference>
<reference evidence="2 3" key="1">
    <citation type="journal article" date="2012" name="Stand. Genomic Sci.">
        <title>Complete genome sequencing and analysis of Saprospira grandis str. Lewin, a predatory marine bacterium.</title>
        <authorList>
            <person name="Saw J.H."/>
            <person name="Yuryev A."/>
            <person name="Kanbe M."/>
            <person name="Hou S."/>
            <person name="Young A.G."/>
            <person name="Aizawa S."/>
            <person name="Alam M."/>
        </authorList>
    </citation>
    <scope>NUCLEOTIDE SEQUENCE [LARGE SCALE GENOMIC DNA]</scope>
    <source>
        <strain evidence="2 3">Lewin</strain>
    </source>
</reference>
<dbReference type="Gene3D" id="3.40.33.10">
    <property type="entry name" value="CAP"/>
    <property type="match status" value="1"/>
</dbReference>
<gene>
    <name evidence="2" type="ordered locus">SGRA_1268</name>
</gene>
<dbReference type="CDD" id="cd05379">
    <property type="entry name" value="CAP_bacterial"/>
    <property type="match status" value="1"/>
</dbReference>
<evidence type="ECO:0000313" key="2">
    <source>
        <dbReference type="EMBL" id="AFC24003.1"/>
    </source>
</evidence>
<dbReference type="Proteomes" id="UP000007519">
    <property type="component" value="Chromosome"/>
</dbReference>
<dbReference type="eggNOG" id="COG2340">
    <property type="taxonomic scope" value="Bacteria"/>
</dbReference>
<proteinExistence type="predicted"/>
<organism evidence="2 3">
    <name type="scientific">Saprospira grandis (strain Lewin)</name>
    <dbReference type="NCBI Taxonomy" id="984262"/>
    <lineage>
        <taxon>Bacteria</taxon>
        <taxon>Pseudomonadati</taxon>
        <taxon>Bacteroidota</taxon>
        <taxon>Saprospiria</taxon>
        <taxon>Saprospirales</taxon>
        <taxon>Saprospiraceae</taxon>
        <taxon>Saprospira</taxon>
    </lineage>
</organism>
<dbReference type="SUPFAM" id="SSF55797">
    <property type="entry name" value="PR-1-like"/>
    <property type="match status" value="1"/>
</dbReference>
<dbReference type="RefSeq" id="WP_015691648.1">
    <property type="nucleotide sequence ID" value="NC_016940.1"/>
</dbReference>
<accession>H6L589</accession>
<evidence type="ECO:0000313" key="3">
    <source>
        <dbReference type="Proteomes" id="UP000007519"/>
    </source>
</evidence>
<dbReference type="InterPro" id="IPR035940">
    <property type="entry name" value="CAP_sf"/>
</dbReference>